<dbReference type="OrthoDB" id="7862954at2"/>
<comment type="caution">
    <text evidence="2">The sequence shown here is derived from an EMBL/GenBank/DDBJ whole genome shotgun (WGS) entry which is preliminary data.</text>
</comment>
<name>A0A2N3PZZ0_9PROT</name>
<dbReference type="Proteomes" id="UP000233293">
    <property type="component" value="Unassembled WGS sequence"/>
</dbReference>
<protein>
    <submittedName>
        <fullName evidence="2">Chemotactic signal-response protein chel</fullName>
    </submittedName>
</protein>
<proteinExistence type="predicted"/>
<dbReference type="InterPro" id="IPR019301">
    <property type="entry name" value="Flagellar_prot_FlgJ_N"/>
</dbReference>
<feature type="domain" description="Flagellar protein FlgJ N-terminal" evidence="1">
    <location>
        <begin position="69"/>
        <end position="114"/>
    </location>
</feature>
<sequence length="124" mass="12986">MLTDPTQGMASQALATRAMNAQALAAQEVSDQSGATTGSSSHAPIDMVAAKKAAQSFESVFLSQMLGHMFEGVGKNTLFGGGAGEDMFKPMLLDEYGKLMAQKGGIGIADAVMRTLIKQQEKTQ</sequence>
<gene>
    <name evidence="2" type="ORF">CWS72_02145</name>
</gene>
<evidence type="ECO:0000313" key="3">
    <source>
        <dbReference type="Proteomes" id="UP000233293"/>
    </source>
</evidence>
<reference evidence="3" key="1">
    <citation type="submission" date="2017-12" db="EMBL/GenBank/DDBJ databases">
        <title>Draft genome sequence of Telmatospirillum siberiense 26-4b1T, an acidotolerant peatland alphaproteobacterium potentially involved in sulfur cycling.</title>
        <authorList>
            <person name="Hausmann B."/>
            <person name="Pjevac P."/>
            <person name="Schreck K."/>
            <person name="Herbold C.W."/>
            <person name="Daims H."/>
            <person name="Wagner M."/>
            <person name="Pester M."/>
            <person name="Loy A."/>
        </authorList>
    </citation>
    <scope>NUCLEOTIDE SEQUENCE [LARGE SCALE GENOMIC DNA]</scope>
    <source>
        <strain evidence="3">26-4b1</strain>
    </source>
</reference>
<dbReference type="Pfam" id="PF10135">
    <property type="entry name" value="Rod-binding"/>
    <property type="match status" value="1"/>
</dbReference>
<evidence type="ECO:0000259" key="1">
    <source>
        <dbReference type="Pfam" id="PF10135"/>
    </source>
</evidence>
<dbReference type="AlphaFoldDB" id="A0A2N3PZZ0"/>
<dbReference type="RefSeq" id="WP_101248927.1">
    <property type="nucleotide sequence ID" value="NZ_PIUM01000002.1"/>
</dbReference>
<dbReference type="EMBL" id="PIUM01000002">
    <property type="protein sequence ID" value="PKU25965.1"/>
    <property type="molecule type" value="Genomic_DNA"/>
</dbReference>
<keyword evidence="3" id="KW-1185">Reference proteome</keyword>
<organism evidence="2 3">
    <name type="scientific">Telmatospirillum siberiense</name>
    <dbReference type="NCBI Taxonomy" id="382514"/>
    <lineage>
        <taxon>Bacteria</taxon>
        <taxon>Pseudomonadati</taxon>
        <taxon>Pseudomonadota</taxon>
        <taxon>Alphaproteobacteria</taxon>
        <taxon>Rhodospirillales</taxon>
        <taxon>Rhodospirillaceae</taxon>
        <taxon>Telmatospirillum</taxon>
    </lineage>
</organism>
<evidence type="ECO:0000313" key="2">
    <source>
        <dbReference type="EMBL" id="PKU25965.1"/>
    </source>
</evidence>
<accession>A0A2N3PZZ0</accession>